<sequence>MEENMKFCTHCGQRIPYSAQFCEFCGAAQNGQGFNAGMNNGPQMAPNQTVNGRASQPYNESGRPSIINSGKLFFKDAFRVNKRMGRADYWWSALAVCLAMMAVWVLWLLLVVVGYMAGYGSEAVGDIVAVAASLAMGIGYIILTIASLTAEVRRFHDGGYSGWLWLLNFVPFVGSIITLILACQPSNSTNNRYPVQ</sequence>
<feature type="domain" description="Zinc-ribbon" evidence="1">
    <location>
        <begin position="7"/>
        <end position="28"/>
    </location>
</feature>
<dbReference type="InterPro" id="IPR026870">
    <property type="entry name" value="Zinc_ribbon_dom"/>
</dbReference>
<dbReference type="Proteomes" id="UP000290602">
    <property type="component" value="Unassembled WGS sequence"/>
</dbReference>
<evidence type="ECO:0000313" key="2">
    <source>
        <dbReference type="EMBL" id="RXI80004.1"/>
    </source>
</evidence>
<comment type="caution">
    <text evidence="2">The sequence shown here is derived from an EMBL/GenBank/DDBJ whole genome shotgun (WGS) entry which is preliminary data.</text>
</comment>
<dbReference type="AlphaFoldDB" id="A0A4Q0VKG6"/>
<organism evidence="2 3">
    <name type="scientific">Levilactobacillus suantsaii</name>
    <dbReference type="NCBI Taxonomy" id="2292255"/>
    <lineage>
        <taxon>Bacteria</taxon>
        <taxon>Bacillati</taxon>
        <taxon>Bacillota</taxon>
        <taxon>Bacilli</taxon>
        <taxon>Lactobacillales</taxon>
        <taxon>Lactobacillaceae</taxon>
        <taxon>Levilactobacillus</taxon>
    </lineage>
</organism>
<keyword evidence="3" id="KW-1185">Reference proteome</keyword>
<dbReference type="InterPro" id="IPR008523">
    <property type="entry name" value="DUF805"/>
</dbReference>
<dbReference type="PANTHER" id="PTHR34980">
    <property type="entry name" value="INNER MEMBRANE PROTEIN-RELATED-RELATED"/>
    <property type="match status" value="1"/>
</dbReference>
<gene>
    <name evidence="2" type="ORF">DXH47_00075</name>
</gene>
<dbReference type="PANTHER" id="PTHR34980:SF3">
    <property type="entry name" value="BLR8105 PROTEIN"/>
    <property type="match status" value="1"/>
</dbReference>
<name>A0A4Q0VKG6_9LACO</name>
<evidence type="ECO:0000259" key="1">
    <source>
        <dbReference type="Pfam" id="PF13240"/>
    </source>
</evidence>
<dbReference type="GO" id="GO:0005886">
    <property type="term" value="C:plasma membrane"/>
    <property type="evidence" value="ECO:0007669"/>
    <property type="project" value="TreeGrafter"/>
</dbReference>
<evidence type="ECO:0000313" key="3">
    <source>
        <dbReference type="Proteomes" id="UP000290602"/>
    </source>
</evidence>
<dbReference type="OrthoDB" id="2322628at2"/>
<dbReference type="Pfam" id="PF05656">
    <property type="entry name" value="DUF805"/>
    <property type="match status" value="1"/>
</dbReference>
<dbReference type="EMBL" id="QXIL01000001">
    <property type="protein sequence ID" value="RXI80004.1"/>
    <property type="molecule type" value="Genomic_DNA"/>
</dbReference>
<proteinExistence type="predicted"/>
<protein>
    <submittedName>
        <fullName evidence="2">DUF805 domain-containing protein</fullName>
    </submittedName>
</protein>
<dbReference type="Pfam" id="PF13240">
    <property type="entry name" value="Zn_Ribbon_1"/>
    <property type="match status" value="1"/>
</dbReference>
<dbReference type="RefSeq" id="WP_129031064.1">
    <property type="nucleotide sequence ID" value="NZ_CP059603.1"/>
</dbReference>
<reference evidence="2 3" key="1">
    <citation type="submission" date="2018-08" db="EMBL/GenBank/DDBJ databases">
        <title>Lactobacillus suantsai sp. nov., isolated from traditional fermented suan-tsai in Taiwan.</title>
        <authorList>
            <person name="Huang C.-H."/>
        </authorList>
    </citation>
    <scope>NUCLEOTIDE SEQUENCE [LARGE SCALE GENOMIC DNA]</scope>
    <source>
        <strain evidence="2 3">BCRC 12945</strain>
    </source>
</reference>
<accession>A0A4Q0VKG6</accession>